<keyword evidence="1" id="KW-0472">Membrane</keyword>
<evidence type="ECO:0000313" key="3">
    <source>
        <dbReference type="Proteomes" id="UP001595615"/>
    </source>
</evidence>
<dbReference type="EMBL" id="JBHRXV010000011">
    <property type="protein sequence ID" value="MFC3713633.1"/>
    <property type="molecule type" value="Genomic_DNA"/>
</dbReference>
<evidence type="ECO:0000313" key="2">
    <source>
        <dbReference type="EMBL" id="MFC3713633.1"/>
    </source>
</evidence>
<organism evidence="2 3">
    <name type="scientific">Sphingoaurantiacus capsulatus</name>
    <dbReference type="NCBI Taxonomy" id="1771310"/>
    <lineage>
        <taxon>Bacteria</taxon>
        <taxon>Pseudomonadati</taxon>
        <taxon>Pseudomonadota</taxon>
        <taxon>Alphaproteobacteria</taxon>
        <taxon>Sphingomonadales</taxon>
        <taxon>Sphingosinicellaceae</taxon>
        <taxon>Sphingoaurantiacus</taxon>
    </lineage>
</organism>
<sequence>MSERTGAFDLLRGAMVPTLCILVAGYFAYHAFAGRTGVFALGDYKAEQVEMAAKAEAVAERKAHLERRVALLDPRRVDPDLADELVRGNLGVVRPDEVVVKLPKAG</sequence>
<dbReference type="Proteomes" id="UP001595615">
    <property type="component" value="Unassembled WGS sequence"/>
</dbReference>
<keyword evidence="1" id="KW-0812">Transmembrane</keyword>
<name>A0ABV7XEX9_9SPHN</name>
<evidence type="ECO:0000256" key="1">
    <source>
        <dbReference type="SAM" id="Phobius"/>
    </source>
</evidence>
<keyword evidence="1" id="KW-1133">Transmembrane helix</keyword>
<dbReference type="Pfam" id="PF04977">
    <property type="entry name" value="DivIC"/>
    <property type="match status" value="1"/>
</dbReference>
<dbReference type="RefSeq" id="WP_380862319.1">
    <property type="nucleotide sequence ID" value="NZ_JBHRXV010000011.1"/>
</dbReference>
<proteinExistence type="predicted"/>
<comment type="caution">
    <text evidence="2">The sequence shown here is derived from an EMBL/GenBank/DDBJ whole genome shotgun (WGS) entry which is preliminary data.</text>
</comment>
<gene>
    <name evidence="2" type="ORF">ACFOMD_13715</name>
</gene>
<dbReference type="InterPro" id="IPR007060">
    <property type="entry name" value="FtsL/DivIC"/>
</dbReference>
<accession>A0ABV7XEX9</accession>
<keyword evidence="3" id="KW-1185">Reference proteome</keyword>
<feature type="transmembrane region" description="Helical" evidence="1">
    <location>
        <begin position="12"/>
        <end position="29"/>
    </location>
</feature>
<reference evidence="3" key="1">
    <citation type="journal article" date="2019" name="Int. J. Syst. Evol. Microbiol.">
        <title>The Global Catalogue of Microorganisms (GCM) 10K type strain sequencing project: providing services to taxonomists for standard genome sequencing and annotation.</title>
        <authorList>
            <consortium name="The Broad Institute Genomics Platform"/>
            <consortium name="The Broad Institute Genome Sequencing Center for Infectious Disease"/>
            <person name="Wu L."/>
            <person name="Ma J."/>
        </authorList>
    </citation>
    <scope>NUCLEOTIDE SEQUENCE [LARGE SCALE GENOMIC DNA]</scope>
    <source>
        <strain evidence="3">KCTC 42644</strain>
    </source>
</reference>
<protein>
    <submittedName>
        <fullName evidence="2">Septum formation initiator family protein</fullName>
    </submittedName>
</protein>